<dbReference type="EMBL" id="JBGNYA010000001">
    <property type="protein sequence ID" value="MFA1610070.1"/>
    <property type="molecule type" value="Genomic_DNA"/>
</dbReference>
<dbReference type="RefSeq" id="WP_372387325.1">
    <property type="nucleotide sequence ID" value="NZ_JBGNYA010000001.1"/>
</dbReference>
<evidence type="ECO:0000313" key="2">
    <source>
        <dbReference type="Proteomes" id="UP001570511"/>
    </source>
</evidence>
<dbReference type="Pfam" id="PF19807">
    <property type="entry name" value="DUF6290"/>
    <property type="match status" value="1"/>
</dbReference>
<dbReference type="InterPro" id="IPR046257">
    <property type="entry name" value="DUF6290"/>
</dbReference>
<keyword evidence="2" id="KW-1185">Reference proteome</keyword>
<dbReference type="InterPro" id="IPR010985">
    <property type="entry name" value="Ribbon_hlx_hlx"/>
</dbReference>
<evidence type="ECO:0000313" key="1">
    <source>
        <dbReference type="EMBL" id="MFA1610070.1"/>
    </source>
</evidence>
<protein>
    <submittedName>
        <fullName evidence="1">Ribbon-helix-helix domain-containing protein</fullName>
    </submittedName>
</protein>
<dbReference type="AlphaFoldDB" id="A0ABD5MCW8"/>
<accession>A0ABD5MCW8</accession>
<dbReference type="Proteomes" id="UP001570511">
    <property type="component" value="Unassembled WGS sequence"/>
</dbReference>
<dbReference type="SUPFAM" id="SSF47598">
    <property type="entry name" value="Ribbon-helix-helix"/>
    <property type="match status" value="1"/>
</dbReference>
<name>A0ABD5MCW8_9EURY</name>
<sequence>MARLSVDVPDGLKQDIEETAERKNFKNASEYIRQALREKLREDNELDPELLLRALKVKQGDVETVDIDEVIEKYE</sequence>
<dbReference type="Gene3D" id="1.10.1220.10">
    <property type="entry name" value="Met repressor-like"/>
    <property type="match status" value="1"/>
</dbReference>
<dbReference type="CDD" id="cd22231">
    <property type="entry name" value="RHH_NikR_HicB-like"/>
    <property type="match status" value="1"/>
</dbReference>
<dbReference type="InterPro" id="IPR013321">
    <property type="entry name" value="Arc_rbn_hlx_hlx"/>
</dbReference>
<reference evidence="1 2" key="1">
    <citation type="submission" date="2024-08" db="EMBL/GenBank/DDBJ databases">
        <title>Halobellus sp. MBLA0158 whole genome sequence.</title>
        <authorList>
            <person name="Hwang C.Y."/>
            <person name="Cho E.-S."/>
            <person name="Seo M.-J."/>
        </authorList>
    </citation>
    <scope>NUCLEOTIDE SEQUENCE [LARGE SCALE GENOMIC DNA]</scope>
    <source>
        <strain evidence="1 2">MBLA0158</strain>
    </source>
</reference>
<gene>
    <name evidence="1" type="ORF">OS889_03490</name>
</gene>
<comment type="caution">
    <text evidence="1">The sequence shown here is derived from an EMBL/GenBank/DDBJ whole genome shotgun (WGS) entry which is preliminary data.</text>
</comment>
<proteinExistence type="predicted"/>
<organism evidence="1 2">
    <name type="scientific">Halobellus rubicundus</name>
    <dbReference type="NCBI Taxonomy" id="2996466"/>
    <lineage>
        <taxon>Archaea</taxon>
        <taxon>Methanobacteriati</taxon>
        <taxon>Methanobacteriota</taxon>
        <taxon>Stenosarchaea group</taxon>
        <taxon>Halobacteria</taxon>
        <taxon>Halobacteriales</taxon>
        <taxon>Haloferacaceae</taxon>
        <taxon>Halobellus</taxon>
    </lineage>
</organism>